<dbReference type="EMBL" id="JASPKY010000827">
    <property type="protein sequence ID" value="KAK9681312.1"/>
    <property type="molecule type" value="Genomic_DNA"/>
</dbReference>
<dbReference type="Proteomes" id="UP001458880">
    <property type="component" value="Unassembled WGS sequence"/>
</dbReference>
<sequence length="686" mass="79834">MFTRNNIDIDKVVLNGMTMDDLLAELNADDECESIPFDQESIVNDLEINVDCIVDEDDTMVAEYSDTDSESNLPLNIIKNRILATNMEALSSKDRKVVWSKNDSPPENLLQFQDSYGPPDFIQELEEKTPHTLFHLFFTDRVIESLCNTITMNDVTECVDSDASDNTPLINLTRKRKSCTGWRRRFKCFSIITDNQRKDIITRFNKLLDRNENNHLCGLIGIQDIKRRRPRKHEAEANLRDNSFVYKVRVLNEVTGQFKEVQICQLAFINLHGITNRRVVTLKKHLKSGGSFCRDKRGTHLHLNRPHKLTKDRLESIHKHINSFKGRKSHYSLRDSRRIYLRESLNIKKMHQMYVEQSPSVKPADLKRVEAEAKLHKLRAATFYIRKRIEKKKSRKSNDYEAITMDYCKNLPTPNITTTDVYYKRQLTFISFNIHVLSSNQSVFYTYPQTIAKKGADDVMSLLYHFCAEVLPTQKVIKTGLINQNAVAEVPSQWVEKPQPFNVYECTQEMFHAWTKFLSSFYRKTCPFPTRPLRVLQCTKNHPRTVAVRETAYNSTAVNFVIATKNHPRTVAVRETAYNSTAVNFVIAARNAQLPLNVEPNMLYHELLPIPKLKYQQLQELKEFISEDCQSFYENLPRNNTDQSDDEFDSYYSNLSSDFEAYYKYAKTKIRPERSAHNTAECSYIL</sequence>
<evidence type="ECO:0000313" key="2">
    <source>
        <dbReference type="Proteomes" id="UP001458880"/>
    </source>
</evidence>
<evidence type="ECO:0000313" key="1">
    <source>
        <dbReference type="EMBL" id="KAK9681312.1"/>
    </source>
</evidence>
<reference evidence="1 2" key="1">
    <citation type="journal article" date="2024" name="BMC Genomics">
        <title>De novo assembly and annotation of Popillia japonica's genome with initial clues to its potential as an invasive pest.</title>
        <authorList>
            <person name="Cucini C."/>
            <person name="Boschi S."/>
            <person name="Funari R."/>
            <person name="Cardaioli E."/>
            <person name="Iannotti N."/>
            <person name="Marturano G."/>
            <person name="Paoli F."/>
            <person name="Bruttini M."/>
            <person name="Carapelli A."/>
            <person name="Frati F."/>
            <person name="Nardi F."/>
        </authorList>
    </citation>
    <scope>NUCLEOTIDE SEQUENCE [LARGE SCALE GENOMIC DNA]</scope>
    <source>
        <strain evidence="1">DMR45628</strain>
    </source>
</reference>
<dbReference type="AlphaFoldDB" id="A0AAW1HWM9"/>
<protein>
    <submittedName>
        <fullName evidence="1">Uncharacterized protein</fullName>
    </submittedName>
</protein>
<proteinExistence type="predicted"/>
<accession>A0AAW1HWM9</accession>
<organism evidence="1 2">
    <name type="scientific">Popillia japonica</name>
    <name type="common">Japanese beetle</name>
    <dbReference type="NCBI Taxonomy" id="7064"/>
    <lineage>
        <taxon>Eukaryota</taxon>
        <taxon>Metazoa</taxon>
        <taxon>Ecdysozoa</taxon>
        <taxon>Arthropoda</taxon>
        <taxon>Hexapoda</taxon>
        <taxon>Insecta</taxon>
        <taxon>Pterygota</taxon>
        <taxon>Neoptera</taxon>
        <taxon>Endopterygota</taxon>
        <taxon>Coleoptera</taxon>
        <taxon>Polyphaga</taxon>
        <taxon>Scarabaeiformia</taxon>
        <taxon>Scarabaeidae</taxon>
        <taxon>Rutelinae</taxon>
        <taxon>Popillia</taxon>
    </lineage>
</organism>
<dbReference type="PANTHER" id="PTHR10773">
    <property type="entry name" value="DNA-DIRECTED RNA POLYMERASES I, II, AND III SUBUNIT RPABC2"/>
    <property type="match status" value="1"/>
</dbReference>
<keyword evidence="2" id="KW-1185">Reference proteome</keyword>
<dbReference type="PANTHER" id="PTHR10773:SF19">
    <property type="match status" value="1"/>
</dbReference>
<name>A0AAW1HWM9_POPJA</name>
<comment type="caution">
    <text evidence="1">The sequence shown here is derived from an EMBL/GenBank/DDBJ whole genome shotgun (WGS) entry which is preliminary data.</text>
</comment>
<gene>
    <name evidence="1" type="ORF">QE152_g38411</name>
</gene>